<dbReference type="PANTHER" id="PTHR33164:SF99">
    <property type="entry name" value="MARR FAMILY REGULATORY PROTEIN"/>
    <property type="match status" value="1"/>
</dbReference>
<dbReference type="SUPFAM" id="SSF46785">
    <property type="entry name" value="Winged helix' DNA-binding domain"/>
    <property type="match status" value="1"/>
</dbReference>
<dbReference type="Proteomes" id="UP000295573">
    <property type="component" value="Unassembled WGS sequence"/>
</dbReference>
<evidence type="ECO:0000313" key="2">
    <source>
        <dbReference type="EMBL" id="TCO44629.1"/>
    </source>
</evidence>
<dbReference type="InterPro" id="IPR036390">
    <property type="entry name" value="WH_DNA-bd_sf"/>
</dbReference>
<keyword evidence="2" id="KW-0238">DNA-binding</keyword>
<organism evidence="2 3">
    <name type="scientific">Kribbella antiqua</name>
    <dbReference type="NCBI Taxonomy" id="2512217"/>
    <lineage>
        <taxon>Bacteria</taxon>
        <taxon>Bacillati</taxon>
        <taxon>Actinomycetota</taxon>
        <taxon>Actinomycetes</taxon>
        <taxon>Propionibacteriales</taxon>
        <taxon>Kribbellaceae</taxon>
        <taxon>Kribbella</taxon>
    </lineage>
</organism>
<comment type="caution">
    <text evidence="2">The sequence shown here is derived from an EMBL/GenBank/DDBJ whole genome shotgun (WGS) entry which is preliminary data.</text>
</comment>
<dbReference type="GO" id="GO:0003700">
    <property type="term" value="F:DNA-binding transcription factor activity"/>
    <property type="evidence" value="ECO:0007669"/>
    <property type="project" value="InterPro"/>
</dbReference>
<dbReference type="GO" id="GO:0003677">
    <property type="term" value="F:DNA binding"/>
    <property type="evidence" value="ECO:0007669"/>
    <property type="project" value="UniProtKB-KW"/>
</dbReference>
<accession>A0A4R2IL53</accession>
<dbReference type="CDD" id="cd00090">
    <property type="entry name" value="HTH_ARSR"/>
    <property type="match status" value="1"/>
</dbReference>
<dbReference type="GO" id="GO:0006950">
    <property type="term" value="P:response to stress"/>
    <property type="evidence" value="ECO:0007669"/>
    <property type="project" value="TreeGrafter"/>
</dbReference>
<dbReference type="AlphaFoldDB" id="A0A4R2IL53"/>
<evidence type="ECO:0000259" key="1">
    <source>
        <dbReference type="PROSITE" id="PS50995"/>
    </source>
</evidence>
<dbReference type="Gene3D" id="1.10.10.10">
    <property type="entry name" value="Winged helix-like DNA-binding domain superfamily/Winged helix DNA-binding domain"/>
    <property type="match status" value="1"/>
</dbReference>
<dbReference type="PANTHER" id="PTHR33164">
    <property type="entry name" value="TRANSCRIPTIONAL REGULATOR, MARR FAMILY"/>
    <property type="match status" value="1"/>
</dbReference>
<keyword evidence="3" id="KW-1185">Reference proteome</keyword>
<dbReference type="InterPro" id="IPR036388">
    <property type="entry name" value="WH-like_DNA-bd_sf"/>
</dbReference>
<dbReference type="EMBL" id="SLWR01000010">
    <property type="protein sequence ID" value="TCO44629.1"/>
    <property type="molecule type" value="Genomic_DNA"/>
</dbReference>
<protein>
    <submittedName>
        <fullName evidence="2">DNA-binding MarR family transcriptional regulator</fullName>
    </submittedName>
</protein>
<dbReference type="InterPro" id="IPR000835">
    <property type="entry name" value="HTH_MarR-typ"/>
</dbReference>
<dbReference type="PRINTS" id="PR00598">
    <property type="entry name" value="HTHMARR"/>
</dbReference>
<dbReference type="InterPro" id="IPR039422">
    <property type="entry name" value="MarR/SlyA-like"/>
</dbReference>
<dbReference type="Pfam" id="PF12802">
    <property type="entry name" value="MarR_2"/>
    <property type="match status" value="1"/>
</dbReference>
<reference evidence="2 3" key="1">
    <citation type="journal article" date="2015" name="Stand. Genomic Sci.">
        <title>Genomic Encyclopedia of Bacterial and Archaeal Type Strains, Phase III: the genomes of soil and plant-associated and newly described type strains.</title>
        <authorList>
            <person name="Whitman W.B."/>
            <person name="Woyke T."/>
            <person name="Klenk H.P."/>
            <person name="Zhou Y."/>
            <person name="Lilburn T.G."/>
            <person name="Beck B.J."/>
            <person name="De Vos P."/>
            <person name="Vandamme P."/>
            <person name="Eisen J.A."/>
            <person name="Garrity G."/>
            <person name="Hugenholtz P."/>
            <person name="Kyrpides N.C."/>
        </authorList>
    </citation>
    <scope>NUCLEOTIDE SEQUENCE [LARGE SCALE GENOMIC DNA]</scope>
    <source>
        <strain evidence="2 3">VKM Ac-2541</strain>
    </source>
</reference>
<sequence>MEDMTRSGKPDFGILLLLADQEFVRALRAATAEQGYDDQGRTDGFVLRTLSAGPTTISGLAERLEITKQGASQIVDDMERRGYVERRLDPSDARARLLHLTSRGEAALAAARRFHQSYERRLRREYGDEAIDAMRAVLTGMAGEAQVDNPHFRALMF</sequence>
<proteinExistence type="predicted"/>
<name>A0A4R2IL53_9ACTN</name>
<dbReference type="SMART" id="SM00347">
    <property type="entry name" value="HTH_MARR"/>
    <property type="match status" value="1"/>
</dbReference>
<gene>
    <name evidence="2" type="ORF">EV646_110344</name>
</gene>
<dbReference type="PROSITE" id="PS50995">
    <property type="entry name" value="HTH_MARR_2"/>
    <property type="match status" value="1"/>
</dbReference>
<dbReference type="InterPro" id="IPR011991">
    <property type="entry name" value="ArsR-like_HTH"/>
</dbReference>
<evidence type="ECO:0000313" key="3">
    <source>
        <dbReference type="Proteomes" id="UP000295573"/>
    </source>
</evidence>
<feature type="domain" description="HTH marR-type" evidence="1">
    <location>
        <begin position="9"/>
        <end position="143"/>
    </location>
</feature>